<dbReference type="Pfam" id="PF14574">
    <property type="entry name" value="RACo_C_ter"/>
    <property type="match status" value="1"/>
</dbReference>
<dbReference type="CDD" id="cd00207">
    <property type="entry name" value="fer2"/>
    <property type="match status" value="1"/>
</dbReference>
<dbReference type="PROSITE" id="PS51085">
    <property type="entry name" value="2FE2S_FER_2"/>
    <property type="match status" value="1"/>
</dbReference>
<reference evidence="2 3" key="1">
    <citation type="journal article" date="2015" name="Genome Announc.">
        <title>Complete Genome Sequence of Methanosphaerula palustris E1-9CT, a Hydrogenotrophic Methanogen Isolated from a Minerotrophic Fen Peatland.</title>
        <authorList>
            <person name="Cadillo-Quiroz H."/>
            <person name="Browne P."/>
            <person name="Kyrpides N."/>
            <person name="Woyke T."/>
            <person name="Goodwin L."/>
            <person name="Detter C."/>
            <person name="Yavitt J.B."/>
            <person name="Zinder S.H."/>
        </authorList>
    </citation>
    <scope>NUCLEOTIDE SEQUENCE [LARGE SCALE GENOMIC DNA]</scope>
    <source>
        <strain evidence="3">ATCC BAA-1556 / DSM 19958 / E1-9c</strain>
    </source>
</reference>
<dbReference type="HOGENOM" id="CLU_019091_0_0_2"/>
<sequence>MPIVTFLPSYRKAEVEFGATILDAAQRAGLNINVVCGGQGKCGKCIVYRKSGRVAFERQQYSRFFSHGELEKGALLACEAFVNGDLEIVVPESSLIQEQKILIEGLDLTTAFRPSVMKYHVTLSPPTLEDPSPDLTRLLDGLEKVHGPTTDLIFVPLGALRSVPQILRDGNWDVTATVALMPPGRFWLIDLEEGDTSQRLYAAAIDLGSTTVVACIWDLVKGKVVGIASNYNRQISCGEDILSRVNFARKNGLSKLQTLATESINAALTAAANNAGIDRDDIYEVMVAGNTVMTHMLLGIDPAYMIAEPYVPVMRRSINTEAASIGIFVAKNAGLFVFPGVSDYIGGDIVADVLACRMGEREEISLMIDIGTNFEVVLGNNEWMFSCAGAAGPALEGGEVLFGMRANPGAIEKVTIDPDTLKPTYSTINQVKPKGICGSGLIDLLAELLTACVIDRNGLIDTTIENPRVRKGEYFAEYVVVWKEEAGTEKDIVITQNDIKNLIMSKASVLGACTTLMKVAGITHEEIDTIYFSGGFGNYLNKQSAITIGLIPEVPLDQIKNIGNGALMGANIALINRDQRRTLELIARNIAYIELNAEPSFMDEYTQSSFLPHTDLSLFPNVSTLLDRCRLNHPHHSLNGGV</sequence>
<dbReference type="Gene3D" id="3.30.420.480">
    <property type="entry name" value="Domain of unknown function (DUF4445)"/>
    <property type="match status" value="1"/>
</dbReference>
<dbReference type="InterPro" id="IPR042259">
    <property type="entry name" value="Raco-like_middle_sf"/>
</dbReference>
<dbReference type="Proteomes" id="UP000002457">
    <property type="component" value="Chromosome"/>
</dbReference>
<evidence type="ECO:0000313" key="3">
    <source>
        <dbReference type="Proteomes" id="UP000002457"/>
    </source>
</evidence>
<dbReference type="PANTHER" id="PTHR42895">
    <property type="entry name" value="IRON-SULFUR CLUSTER-BINDING PROTEIN-RELATED"/>
    <property type="match status" value="1"/>
</dbReference>
<dbReference type="InterPro" id="IPR036010">
    <property type="entry name" value="2Fe-2S_ferredoxin-like_sf"/>
</dbReference>
<dbReference type="GO" id="GO:0051536">
    <property type="term" value="F:iron-sulfur cluster binding"/>
    <property type="evidence" value="ECO:0007669"/>
    <property type="project" value="InterPro"/>
</dbReference>
<dbReference type="OrthoDB" id="31557at2157"/>
<dbReference type="InterPro" id="IPR012675">
    <property type="entry name" value="Beta-grasp_dom_sf"/>
</dbReference>
<organism evidence="2 3">
    <name type="scientific">Methanosphaerula palustris (strain ATCC BAA-1556 / DSM 19958 / E1-9c)</name>
    <dbReference type="NCBI Taxonomy" id="521011"/>
    <lineage>
        <taxon>Archaea</taxon>
        <taxon>Methanobacteriati</taxon>
        <taxon>Methanobacteriota</taxon>
        <taxon>Stenosarchaea group</taxon>
        <taxon>Methanomicrobia</taxon>
        <taxon>Methanomicrobiales</taxon>
        <taxon>Methanoregulaceae</taxon>
        <taxon>Methanosphaerula</taxon>
    </lineage>
</organism>
<dbReference type="EMBL" id="CP001338">
    <property type="protein sequence ID" value="ACL16168.1"/>
    <property type="molecule type" value="Genomic_DNA"/>
</dbReference>
<dbReference type="eggNOG" id="arCOG02035">
    <property type="taxonomic scope" value="Archaea"/>
</dbReference>
<dbReference type="Gene3D" id="3.10.20.880">
    <property type="match status" value="1"/>
</dbReference>
<gene>
    <name evidence="2" type="ordered locus">Mpal_0806</name>
</gene>
<dbReference type="KEGG" id="mpl:Mpal_0806"/>
<evidence type="ECO:0000259" key="1">
    <source>
        <dbReference type="PROSITE" id="PS51085"/>
    </source>
</evidence>
<name>B8GG94_METPE</name>
<feature type="domain" description="2Fe-2S ferredoxin-type" evidence="1">
    <location>
        <begin position="2"/>
        <end position="94"/>
    </location>
</feature>
<dbReference type="GeneID" id="7272295"/>
<dbReference type="Gene3D" id="3.10.20.30">
    <property type="match status" value="1"/>
</dbReference>
<accession>B8GG94</accession>
<dbReference type="InterPro" id="IPR043129">
    <property type="entry name" value="ATPase_NBD"/>
</dbReference>
<dbReference type="RefSeq" id="WP_012617487.1">
    <property type="nucleotide sequence ID" value="NC_011832.1"/>
</dbReference>
<keyword evidence="3" id="KW-1185">Reference proteome</keyword>
<dbReference type="InterPro" id="IPR040506">
    <property type="entry name" value="RACo_linker"/>
</dbReference>
<dbReference type="Pfam" id="PF17651">
    <property type="entry name" value="Raco_middle"/>
    <property type="match status" value="1"/>
</dbReference>
<dbReference type="AlphaFoldDB" id="B8GG94"/>
<proteinExistence type="predicted"/>
<dbReference type="InterPro" id="IPR001041">
    <property type="entry name" value="2Fe-2S_ferredoxin-type"/>
</dbReference>
<dbReference type="Pfam" id="PF17650">
    <property type="entry name" value="RACo_linker"/>
    <property type="match status" value="1"/>
</dbReference>
<dbReference type="InterPro" id="IPR041414">
    <property type="entry name" value="Raco-like_middle"/>
</dbReference>
<dbReference type="InterPro" id="IPR027980">
    <property type="entry name" value="RACo_C"/>
</dbReference>
<dbReference type="SUPFAM" id="SSF54292">
    <property type="entry name" value="2Fe-2S ferredoxin-like"/>
    <property type="match status" value="1"/>
</dbReference>
<dbReference type="SUPFAM" id="SSF53067">
    <property type="entry name" value="Actin-like ATPase domain"/>
    <property type="match status" value="1"/>
</dbReference>
<dbReference type="STRING" id="521011.Mpal_0806"/>
<evidence type="ECO:0000313" key="2">
    <source>
        <dbReference type="EMBL" id="ACL16168.1"/>
    </source>
</evidence>
<protein>
    <submittedName>
        <fullName evidence="2">Ferredoxin</fullName>
    </submittedName>
</protein>
<dbReference type="InterPro" id="IPR052911">
    <property type="entry name" value="Corrinoid_activation_enz"/>
</dbReference>
<dbReference type="Pfam" id="PF00111">
    <property type="entry name" value="Fer2"/>
    <property type="match status" value="1"/>
</dbReference>
<dbReference type="PANTHER" id="PTHR42895:SF2">
    <property type="entry name" value="IRON-SULFUR CLUSTER PROTEIN"/>
    <property type="match status" value="1"/>
</dbReference>